<dbReference type="Gramene" id="KOM42880">
    <property type="protein sequence ID" value="KOM42880"/>
    <property type="gene ID" value="LR48_Vigan05g048400"/>
</dbReference>
<dbReference type="InterPro" id="IPR015300">
    <property type="entry name" value="DNA-bd_pseudobarrel_sf"/>
</dbReference>
<dbReference type="InterPro" id="IPR003340">
    <property type="entry name" value="B3_DNA-bd"/>
</dbReference>
<dbReference type="SMART" id="SM01019">
    <property type="entry name" value="B3"/>
    <property type="match status" value="1"/>
</dbReference>
<evidence type="ECO:0000256" key="2">
    <source>
        <dbReference type="ARBA" id="ARBA00023015"/>
    </source>
</evidence>
<keyword evidence="3" id="KW-0238">DNA-binding</keyword>
<feature type="region of interest" description="Disordered" evidence="6">
    <location>
        <begin position="1"/>
        <end position="41"/>
    </location>
</feature>
<dbReference type="EMBL" id="CM003375">
    <property type="protein sequence ID" value="KOM42880.1"/>
    <property type="molecule type" value="Genomic_DNA"/>
</dbReference>
<dbReference type="PANTHER" id="PTHR31541:SF28">
    <property type="entry name" value="TF-B3 DOMAIN-CONTAINING PROTEIN"/>
    <property type="match status" value="1"/>
</dbReference>
<evidence type="ECO:0000259" key="7">
    <source>
        <dbReference type="PROSITE" id="PS50863"/>
    </source>
</evidence>
<dbReference type="GO" id="GO:0003677">
    <property type="term" value="F:DNA binding"/>
    <property type="evidence" value="ECO:0007669"/>
    <property type="project" value="UniProtKB-KW"/>
</dbReference>
<reference evidence="9" key="1">
    <citation type="journal article" date="2015" name="Proc. Natl. Acad. Sci. U.S.A.">
        <title>Genome sequencing of adzuki bean (Vigna angularis) provides insight into high starch and low fat accumulation and domestication.</title>
        <authorList>
            <person name="Yang K."/>
            <person name="Tian Z."/>
            <person name="Chen C."/>
            <person name="Luo L."/>
            <person name="Zhao B."/>
            <person name="Wang Z."/>
            <person name="Yu L."/>
            <person name="Li Y."/>
            <person name="Sun Y."/>
            <person name="Li W."/>
            <person name="Chen Y."/>
            <person name="Li Y."/>
            <person name="Zhang Y."/>
            <person name="Ai D."/>
            <person name="Zhao J."/>
            <person name="Shang C."/>
            <person name="Ma Y."/>
            <person name="Wu B."/>
            <person name="Wang M."/>
            <person name="Gao L."/>
            <person name="Sun D."/>
            <person name="Zhang P."/>
            <person name="Guo F."/>
            <person name="Wang W."/>
            <person name="Li Y."/>
            <person name="Wang J."/>
            <person name="Varshney R.K."/>
            <person name="Wang J."/>
            <person name="Ling H.Q."/>
            <person name="Wan P."/>
        </authorList>
    </citation>
    <scope>NUCLEOTIDE SEQUENCE</scope>
    <source>
        <strain evidence="9">cv. Jingnong 6</strain>
    </source>
</reference>
<evidence type="ECO:0000256" key="3">
    <source>
        <dbReference type="ARBA" id="ARBA00023125"/>
    </source>
</evidence>
<keyword evidence="4" id="KW-0804">Transcription</keyword>
<dbReference type="PROSITE" id="PS50863">
    <property type="entry name" value="B3"/>
    <property type="match status" value="1"/>
</dbReference>
<dbReference type="SUPFAM" id="SSF101936">
    <property type="entry name" value="DNA-binding pseudobarrel domain"/>
    <property type="match status" value="1"/>
</dbReference>
<accession>A0A0L9UJ03</accession>
<evidence type="ECO:0000256" key="1">
    <source>
        <dbReference type="ARBA" id="ARBA00004123"/>
    </source>
</evidence>
<keyword evidence="2" id="KW-0805">Transcription regulation</keyword>
<dbReference type="PANTHER" id="PTHR31541">
    <property type="entry name" value="B3 DOMAIN PLANT PROTEIN-RELATED"/>
    <property type="match status" value="1"/>
</dbReference>
<proteinExistence type="predicted"/>
<dbReference type="Pfam" id="PF02362">
    <property type="entry name" value="B3"/>
    <property type="match status" value="1"/>
</dbReference>
<evidence type="ECO:0000256" key="5">
    <source>
        <dbReference type="ARBA" id="ARBA00023242"/>
    </source>
</evidence>
<name>A0A0L9UJ03_PHAAN</name>
<evidence type="ECO:0000313" key="8">
    <source>
        <dbReference type="EMBL" id="KOM42880.1"/>
    </source>
</evidence>
<dbReference type="Gene3D" id="2.40.330.10">
    <property type="entry name" value="DNA-binding pseudobarrel domain"/>
    <property type="match status" value="1"/>
</dbReference>
<sequence>MQGEKDPKKWHENIFDNKRGKKSQNFEEGSSKSLKSKDGKVVEKHDSLAILHQKDQLSIEVSSSKVCFSSQEHLTSSSQEHLTSSLQEQLTSDDHSYLTFMENFQEHIFQHGKPLEKQLTLSDVNSNLNRLLLNKKDVEKSFLPFLRNGENIEKGIEVCVFDIRKNSYTLTFKKWTNKYYVLNGGWKDFFKDHKLDKNDTIKVWMFRLSNHSNLCFAFDYKKIKS</sequence>
<dbReference type="GO" id="GO:0005634">
    <property type="term" value="C:nucleus"/>
    <property type="evidence" value="ECO:0007669"/>
    <property type="project" value="UniProtKB-SubCell"/>
</dbReference>
<comment type="subcellular location">
    <subcellularLocation>
        <location evidence="1">Nucleus</location>
    </subcellularLocation>
</comment>
<feature type="compositionally biased region" description="Basic and acidic residues" evidence="6">
    <location>
        <begin position="1"/>
        <end position="18"/>
    </location>
</feature>
<keyword evidence="5" id="KW-0539">Nucleus</keyword>
<dbReference type="Proteomes" id="UP000053144">
    <property type="component" value="Chromosome 5"/>
</dbReference>
<gene>
    <name evidence="8" type="ORF">LR48_Vigan05g048400</name>
</gene>
<organism evidence="8 9">
    <name type="scientific">Phaseolus angularis</name>
    <name type="common">Azuki bean</name>
    <name type="synonym">Vigna angularis</name>
    <dbReference type="NCBI Taxonomy" id="3914"/>
    <lineage>
        <taxon>Eukaryota</taxon>
        <taxon>Viridiplantae</taxon>
        <taxon>Streptophyta</taxon>
        <taxon>Embryophyta</taxon>
        <taxon>Tracheophyta</taxon>
        <taxon>Spermatophyta</taxon>
        <taxon>Magnoliopsida</taxon>
        <taxon>eudicotyledons</taxon>
        <taxon>Gunneridae</taxon>
        <taxon>Pentapetalae</taxon>
        <taxon>rosids</taxon>
        <taxon>fabids</taxon>
        <taxon>Fabales</taxon>
        <taxon>Fabaceae</taxon>
        <taxon>Papilionoideae</taxon>
        <taxon>50 kb inversion clade</taxon>
        <taxon>NPAAA clade</taxon>
        <taxon>indigoferoid/millettioid clade</taxon>
        <taxon>Phaseoleae</taxon>
        <taxon>Vigna</taxon>
    </lineage>
</organism>
<dbReference type="AlphaFoldDB" id="A0A0L9UJ03"/>
<dbReference type="InterPro" id="IPR005508">
    <property type="entry name" value="At2g31720-like"/>
</dbReference>
<feature type="domain" description="TF-B3" evidence="7">
    <location>
        <begin position="116"/>
        <end position="222"/>
    </location>
</feature>
<evidence type="ECO:0000256" key="6">
    <source>
        <dbReference type="SAM" id="MobiDB-lite"/>
    </source>
</evidence>
<evidence type="ECO:0000256" key="4">
    <source>
        <dbReference type="ARBA" id="ARBA00023163"/>
    </source>
</evidence>
<protein>
    <recommendedName>
        <fullName evidence="7">TF-B3 domain-containing protein</fullName>
    </recommendedName>
</protein>
<dbReference type="CDD" id="cd10017">
    <property type="entry name" value="B3_DNA"/>
    <property type="match status" value="1"/>
</dbReference>
<evidence type="ECO:0000313" key="9">
    <source>
        <dbReference type="Proteomes" id="UP000053144"/>
    </source>
</evidence>